<dbReference type="EMBL" id="SIPS01000001">
    <property type="protein sequence ID" value="TAW29357.1"/>
    <property type="molecule type" value="Genomic_DNA"/>
</dbReference>
<dbReference type="AlphaFoldDB" id="A0ABD7PPF6"/>
<organism evidence="1 2">
    <name type="scientific">Rhizobium leguminosarum</name>
    <dbReference type="NCBI Taxonomy" id="384"/>
    <lineage>
        <taxon>Bacteria</taxon>
        <taxon>Pseudomonadati</taxon>
        <taxon>Pseudomonadota</taxon>
        <taxon>Alphaproteobacteria</taxon>
        <taxon>Hyphomicrobiales</taxon>
        <taxon>Rhizobiaceae</taxon>
        <taxon>Rhizobium/Agrobacterium group</taxon>
        <taxon>Rhizobium</taxon>
    </lineage>
</organism>
<gene>
    <name evidence="1" type="ORF">ELI19_07540</name>
</gene>
<comment type="caution">
    <text evidence="1">The sequence shown here is derived from an EMBL/GenBank/DDBJ whole genome shotgun (WGS) entry which is preliminary data.</text>
</comment>
<evidence type="ECO:0000313" key="1">
    <source>
        <dbReference type="EMBL" id="TAW29357.1"/>
    </source>
</evidence>
<sequence>MITTERHVSIFFDPQNRAWRTTDRCVGSKNVEDSGSPGISVESDLCGAMGGHSGKSTKGCYSAFIDAATNPVEQMET</sequence>
<accession>A0ABD7PPF6</accession>
<protein>
    <submittedName>
        <fullName evidence="1">Uncharacterized protein</fullName>
    </submittedName>
</protein>
<name>A0ABD7PPF6_RHILE</name>
<dbReference type="Proteomes" id="UP000292036">
    <property type="component" value="Unassembled WGS sequence"/>
</dbReference>
<reference evidence="1 2" key="1">
    <citation type="submission" date="2019-02" db="EMBL/GenBank/DDBJ databases">
        <title>The genomic architecture of introgression among sibling species of bacteria.</title>
        <authorList>
            <person name="Cavassim M.I.A."/>
            <person name="Moeskjaer S."/>
            <person name="Moslemi C."/>
            <person name="Fields B."/>
            <person name="Bachmann A."/>
            <person name="Vilhjalmsson B."/>
            <person name="Schierup M.H."/>
            <person name="Young J.P.W."/>
            <person name="Andersen S.U."/>
        </authorList>
    </citation>
    <scope>NUCLEOTIDE SEQUENCE [LARGE SCALE GENOMIC DNA]</scope>
    <source>
        <strain evidence="1 2">SM151B</strain>
    </source>
</reference>
<proteinExistence type="predicted"/>
<evidence type="ECO:0000313" key="2">
    <source>
        <dbReference type="Proteomes" id="UP000292036"/>
    </source>
</evidence>